<name>G0UXE6_TRYCI</name>
<dbReference type="CDD" id="cd23735">
    <property type="entry name" value="RESC6-like"/>
    <property type="match status" value="1"/>
</dbReference>
<dbReference type="Pfam" id="PF26188">
    <property type="entry name" value="RESC6"/>
    <property type="match status" value="2"/>
</dbReference>
<organism evidence="3">
    <name type="scientific">Trypanosoma congolense (strain IL3000)</name>
    <dbReference type="NCBI Taxonomy" id="1068625"/>
    <lineage>
        <taxon>Eukaryota</taxon>
        <taxon>Discoba</taxon>
        <taxon>Euglenozoa</taxon>
        <taxon>Kinetoplastea</taxon>
        <taxon>Metakinetoplastina</taxon>
        <taxon>Trypanosomatida</taxon>
        <taxon>Trypanosomatidae</taxon>
        <taxon>Trypanosoma</taxon>
        <taxon>Nannomonas</taxon>
    </lineage>
</organism>
<evidence type="ECO:0000259" key="2">
    <source>
        <dbReference type="Pfam" id="PF26188"/>
    </source>
</evidence>
<dbReference type="InterPro" id="IPR050870">
    <property type="entry name" value="FAST_kinase"/>
</dbReference>
<dbReference type="PANTHER" id="PTHR21228:SF71">
    <property type="entry name" value="MITOCHONDRIAL RNA BINDING COMPLEX 1 SUBUNIT"/>
    <property type="match status" value="1"/>
</dbReference>
<dbReference type="VEuPathDB" id="TriTrypDB:TcIL3000_10_8390"/>
<dbReference type="GO" id="GO:0044528">
    <property type="term" value="P:regulation of mitochondrial mRNA stability"/>
    <property type="evidence" value="ECO:0007669"/>
    <property type="project" value="TreeGrafter"/>
</dbReference>
<dbReference type="GO" id="GO:0035770">
    <property type="term" value="C:ribonucleoprotein granule"/>
    <property type="evidence" value="ECO:0007669"/>
    <property type="project" value="TreeGrafter"/>
</dbReference>
<evidence type="ECO:0000313" key="3">
    <source>
        <dbReference type="EMBL" id="CCC94063.1"/>
    </source>
</evidence>
<sequence>MRVSRRLWGRDVLRAFDSRVSVGSLGLMVRLTSSQRTPLVCTSSALSDCKRFSSEKSVRLFLLELNKVRTEFRLNPTRAQREASIRTLTSVPLHQLRGIDSKTVAQCLTTLVTLDAPSDLPLVHECALWTSVHPGEFTSHSLAQSLYSLVRLEYHDTIGVLYAVKEQLLAVVKDMAPSSLCMMFASVLMAYAAPSGVHLSATSLGGGETGKEKDIAGTQQGLADVSQQLSVNVLRVVNEGLGLTEKAMIAIALGGFVSKSAVATGLERFVAEHVIAQLSAATWGSFGGAELSILSVVDVVGLLLVMHTAPPSIHDAVASSILEELRKRVDTQPLVSSRYAIHMARATSCLAKVDVDKVYYHTSQEVLKKIIAALEAYVATDAITLDSAAQLLGEFSSADGSAAAAPQALKRFIVRAINTSREKWDVKAVHTVLRVFSKDDELRADAQVLATCCVELVKAKCVAGAPVDAGDIAALLVENIVDPHAETLASAVASNIGNWSVSQVMTFLHAAANVNGKPTRAIMRDVASKLAPCMEKATASQVAAVMSSYGRARVRNDALCQSITNRAALLGAEMSLQHISTILGGLAAVEYKDTKLFLDLAPVVIAQASSADAAQTVNLLAAYAKMLVWNFRLIWSLAERSTVIYEQFTLAQILAVVTSLNRMDVQHDVLMQALLQQAMRFVSEKAQPSLPDIVMILSAFSRSGVWDTAFFEDLGRILIEQKDKLTADELGETLMSFARVGFTQRDMVDSFTLRALAMAPTCSLQALANIAIAFSISGCRHEELFSIIADRFINQKMDIPAVTIASVLSAFASIGIRNDRLFIEAIPRVRHVGQYGTPKDITNVVYAYSQVGLWHYKLFVRLADRAIQLRGEFRCDHVAKLLEAYARVNMRYEKLFVEFSSRIQTLAHLMNAGEITSIVHSYVTVRMVDRAVVKACVERSLEILDSFEEDEAVRLCASLQKAELEDESLTARLTKKFPNLAVSLQQKDGNNDIEKDPESFTETVEDESSFVETPAEGNGRVIQN</sequence>
<dbReference type="GO" id="GO:0003723">
    <property type="term" value="F:RNA binding"/>
    <property type="evidence" value="ECO:0007669"/>
    <property type="project" value="TreeGrafter"/>
</dbReference>
<dbReference type="GO" id="GO:0000963">
    <property type="term" value="P:mitochondrial RNA processing"/>
    <property type="evidence" value="ECO:0007669"/>
    <property type="project" value="TreeGrafter"/>
</dbReference>
<evidence type="ECO:0000256" key="1">
    <source>
        <dbReference type="SAM" id="MobiDB-lite"/>
    </source>
</evidence>
<dbReference type="GO" id="GO:0005759">
    <property type="term" value="C:mitochondrial matrix"/>
    <property type="evidence" value="ECO:0007669"/>
    <property type="project" value="TreeGrafter"/>
</dbReference>
<protein>
    <submittedName>
        <fullName evidence="3">Uncharacterized protein TCIL3000_10_8390</fullName>
    </submittedName>
</protein>
<dbReference type="InterPro" id="IPR058917">
    <property type="entry name" value="RESC6_dom"/>
</dbReference>
<feature type="region of interest" description="Disordered" evidence="1">
    <location>
        <begin position="986"/>
        <end position="1024"/>
    </location>
</feature>
<gene>
    <name evidence="3" type="ORF">TCIL3000_10_8390</name>
</gene>
<dbReference type="EMBL" id="HE575323">
    <property type="protein sequence ID" value="CCC94063.1"/>
    <property type="molecule type" value="Genomic_DNA"/>
</dbReference>
<feature type="compositionally biased region" description="Basic and acidic residues" evidence="1">
    <location>
        <begin position="989"/>
        <end position="998"/>
    </location>
</feature>
<reference evidence="3" key="1">
    <citation type="journal article" date="2012" name="Proc. Natl. Acad. Sci. U.S.A.">
        <title>Antigenic diversity is generated by distinct evolutionary mechanisms in African trypanosome species.</title>
        <authorList>
            <person name="Jackson A.P."/>
            <person name="Berry A."/>
            <person name="Aslett M."/>
            <person name="Allison H.C."/>
            <person name="Burton P."/>
            <person name="Vavrova-Anderson J."/>
            <person name="Brown R."/>
            <person name="Browne H."/>
            <person name="Corton N."/>
            <person name="Hauser H."/>
            <person name="Gamble J."/>
            <person name="Gilderthorp R."/>
            <person name="Marcello L."/>
            <person name="McQuillan J."/>
            <person name="Otto T.D."/>
            <person name="Quail M.A."/>
            <person name="Sanders M.J."/>
            <person name="van Tonder A."/>
            <person name="Ginger M.L."/>
            <person name="Field M.C."/>
            <person name="Barry J.D."/>
            <person name="Hertz-Fowler C."/>
            <person name="Berriman M."/>
        </authorList>
    </citation>
    <scope>NUCLEOTIDE SEQUENCE</scope>
    <source>
        <strain evidence="3">IL3000</strain>
    </source>
</reference>
<feature type="domain" description="RNA-editing substrate-binding complex 6 protein" evidence="2">
    <location>
        <begin position="498"/>
        <end position="679"/>
    </location>
</feature>
<proteinExistence type="predicted"/>
<dbReference type="PANTHER" id="PTHR21228">
    <property type="entry name" value="FAST LEU-RICH DOMAIN-CONTAINING"/>
    <property type="match status" value="1"/>
</dbReference>
<feature type="domain" description="RNA-editing substrate-binding complex 6 protein" evidence="2">
    <location>
        <begin position="692"/>
        <end position="921"/>
    </location>
</feature>
<accession>G0UXE6</accession>
<dbReference type="AlphaFoldDB" id="G0UXE6"/>